<evidence type="ECO:0000259" key="7">
    <source>
        <dbReference type="Pfam" id="PF08281"/>
    </source>
</evidence>
<keyword evidence="3" id="KW-0731">Sigma factor</keyword>
<dbReference type="PANTHER" id="PTHR43133:SF62">
    <property type="entry name" value="RNA POLYMERASE SIGMA FACTOR SIGZ"/>
    <property type="match status" value="1"/>
</dbReference>
<dbReference type="InterPro" id="IPR013249">
    <property type="entry name" value="RNA_pol_sigma70_r4_t2"/>
</dbReference>
<dbReference type="KEGG" id="gme:Gmet_2792"/>
<dbReference type="InterPro" id="IPR013324">
    <property type="entry name" value="RNA_pol_sigma_r3/r4-like"/>
</dbReference>
<name>Q39RW4_GEOMG</name>
<dbReference type="HOGENOM" id="CLU_047691_3_4_7"/>
<dbReference type="STRING" id="269799.Gmet_2792"/>
<dbReference type="InterPro" id="IPR039425">
    <property type="entry name" value="RNA_pol_sigma-70-like"/>
</dbReference>
<dbReference type="PANTHER" id="PTHR43133">
    <property type="entry name" value="RNA POLYMERASE ECF-TYPE SIGMA FACTO"/>
    <property type="match status" value="1"/>
</dbReference>
<dbReference type="eggNOG" id="COG1595">
    <property type="taxonomic scope" value="Bacteria"/>
</dbReference>
<dbReference type="GO" id="GO:0003677">
    <property type="term" value="F:DNA binding"/>
    <property type="evidence" value="ECO:0007669"/>
    <property type="project" value="InterPro"/>
</dbReference>
<evidence type="ECO:0000259" key="6">
    <source>
        <dbReference type="Pfam" id="PF04542"/>
    </source>
</evidence>
<dbReference type="Pfam" id="PF08281">
    <property type="entry name" value="Sigma70_r4_2"/>
    <property type="match status" value="1"/>
</dbReference>
<keyword evidence="9" id="KW-1185">Reference proteome</keyword>
<gene>
    <name evidence="8" type="ordered locus">Gmet_2792</name>
</gene>
<dbReference type="EMBL" id="CP000148">
    <property type="protein sequence ID" value="ABB33010.1"/>
    <property type="molecule type" value="Genomic_DNA"/>
</dbReference>
<dbReference type="SUPFAM" id="SSF88659">
    <property type="entry name" value="Sigma3 and sigma4 domains of RNA polymerase sigma factors"/>
    <property type="match status" value="1"/>
</dbReference>
<dbReference type="CDD" id="cd06171">
    <property type="entry name" value="Sigma70_r4"/>
    <property type="match status" value="1"/>
</dbReference>
<sequence length="206" mass="23237">MDTGRAEKLPERVNCVTRYAREFTMKTSEQIWQEYHLRLRAFIKSRIADDAVADDTLQNVFLKMHAGLPSLKDGTKLQSWLYQIARNAIIDLYRSQKASTGIPVSLAHPESNPGEKAVQELSDCLQPMIQRLPEIYREAIILSELEGLTQREVAEVLGTSLSGAKSRVQRGRALLKGMIADCCRLELDHNGRLCDYERKGKACDAC</sequence>
<reference evidence="8 9" key="2">
    <citation type="journal article" date="2009" name="BMC Microbiol.">
        <title>The genome sequence of Geobacter metallireducens: features of metabolism, physiology and regulation common and dissimilar to Geobacter sulfurreducens.</title>
        <authorList>
            <person name="Aklujkar M."/>
            <person name="Krushkal J."/>
            <person name="DiBartolo G."/>
            <person name="Lapidus A."/>
            <person name="Land M.L."/>
            <person name="Lovley D.R."/>
        </authorList>
    </citation>
    <scope>NUCLEOTIDE SEQUENCE [LARGE SCALE GENOMIC DNA]</scope>
    <source>
        <strain evidence="9">ATCC 53774 / DSM 7210 / GS-15</strain>
    </source>
</reference>
<dbReference type="SUPFAM" id="SSF88946">
    <property type="entry name" value="Sigma2 domain of RNA polymerase sigma factors"/>
    <property type="match status" value="1"/>
</dbReference>
<comment type="similarity">
    <text evidence="1">Belongs to the sigma-70 factor family. ECF subfamily.</text>
</comment>
<dbReference type="AlphaFoldDB" id="Q39RW4"/>
<proteinExistence type="inferred from homology"/>
<evidence type="ECO:0000313" key="8">
    <source>
        <dbReference type="EMBL" id="ABB33010.1"/>
    </source>
</evidence>
<dbReference type="InterPro" id="IPR013325">
    <property type="entry name" value="RNA_pol_sigma_r2"/>
</dbReference>
<dbReference type="GO" id="GO:0006352">
    <property type="term" value="P:DNA-templated transcription initiation"/>
    <property type="evidence" value="ECO:0007669"/>
    <property type="project" value="InterPro"/>
</dbReference>
<protein>
    <recommendedName>
        <fullName evidence="5">RNA polymerase sigma factor SigZ</fullName>
    </recommendedName>
</protein>
<dbReference type="InterPro" id="IPR014284">
    <property type="entry name" value="RNA_pol_sigma-70_dom"/>
</dbReference>
<dbReference type="NCBIfam" id="NF007215">
    <property type="entry name" value="PRK09637.1"/>
    <property type="match status" value="1"/>
</dbReference>
<keyword evidence="2" id="KW-0805">Transcription regulation</keyword>
<organism evidence="8 9">
    <name type="scientific">Geobacter metallireducens (strain ATCC 53774 / DSM 7210 / GS-15)</name>
    <dbReference type="NCBI Taxonomy" id="269799"/>
    <lineage>
        <taxon>Bacteria</taxon>
        <taxon>Pseudomonadati</taxon>
        <taxon>Thermodesulfobacteriota</taxon>
        <taxon>Desulfuromonadia</taxon>
        <taxon>Geobacterales</taxon>
        <taxon>Geobacteraceae</taxon>
        <taxon>Geobacter</taxon>
    </lineage>
</organism>
<dbReference type="Pfam" id="PF04542">
    <property type="entry name" value="Sigma70_r2"/>
    <property type="match status" value="1"/>
</dbReference>
<feature type="domain" description="RNA polymerase sigma factor 70 region 4 type 2" evidence="7">
    <location>
        <begin position="123"/>
        <end position="175"/>
    </location>
</feature>
<dbReference type="InterPro" id="IPR036388">
    <property type="entry name" value="WH-like_DNA-bd_sf"/>
</dbReference>
<evidence type="ECO:0000256" key="3">
    <source>
        <dbReference type="ARBA" id="ARBA00023082"/>
    </source>
</evidence>
<dbReference type="NCBIfam" id="TIGR02959">
    <property type="entry name" value="SigZ"/>
    <property type="match status" value="1"/>
</dbReference>
<dbReference type="Gene3D" id="1.10.1740.10">
    <property type="match status" value="1"/>
</dbReference>
<dbReference type="GO" id="GO:0016987">
    <property type="term" value="F:sigma factor activity"/>
    <property type="evidence" value="ECO:0007669"/>
    <property type="project" value="UniProtKB-KW"/>
</dbReference>
<reference evidence="8 9" key="1">
    <citation type="submission" date="2005-10" db="EMBL/GenBank/DDBJ databases">
        <title>Complete sequence of Geobacter metallireducens GS-15.</title>
        <authorList>
            <consortium name="US DOE Joint Genome Institute"/>
            <person name="Copeland A."/>
            <person name="Lucas S."/>
            <person name="Lapidus A."/>
            <person name="Barry K."/>
            <person name="Detter J.C."/>
            <person name="Glavina T."/>
            <person name="Hammon N."/>
            <person name="Israni S."/>
            <person name="Pitluck S."/>
            <person name="Di Bartolo G."/>
            <person name="Chain P."/>
            <person name="Schmutz J."/>
            <person name="Larimer F."/>
            <person name="Land M."/>
            <person name="Kyrpides N."/>
            <person name="Ivanova N."/>
            <person name="Richardson P."/>
        </authorList>
    </citation>
    <scope>NUCLEOTIDE SEQUENCE [LARGE SCALE GENOMIC DNA]</scope>
    <source>
        <strain evidence="9">ATCC 53774 / DSM 7210 / GS-15</strain>
    </source>
</reference>
<evidence type="ECO:0000313" key="9">
    <source>
        <dbReference type="Proteomes" id="UP000007073"/>
    </source>
</evidence>
<dbReference type="Gene3D" id="1.10.10.10">
    <property type="entry name" value="Winged helix-like DNA-binding domain superfamily/Winged helix DNA-binding domain"/>
    <property type="match status" value="1"/>
</dbReference>
<dbReference type="InterPro" id="IPR007627">
    <property type="entry name" value="RNA_pol_sigma70_r2"/>
</dbReference>
<evidence type="ECO:0000256" key="4">
    <source>
        <dbReference type="ARBA" id="ARBA00023163"/>
    </source>
</evidence>
<feature type="domain" description="RNA polymerase sigma-70 region 2" evidence="6">
    <location>
        <begin position="32"/>
        <end position="97"/>
    </location>
</feature>
<dbReference type="NCBIfam" id="TIGR02937">
    <property type="entry name" value="sigma70-ECF"/>
    <property type="match status" value="1"/>
</dbReference>
<dbReference type="InterPro" id="IPR014304">
    <property type="entry name" value="RNA_pol_sigma-Z"/>
</dbReference>
<accession>Q39RW4</accession>
<evidence type="ECO:0000256" key="5">
    <source>
        <dbReference type="NCBIfam" id="TIGR02959"/>
    </source>
</evidence>
<evidence type="ECO:0000256" key="1">
    <source>
        <dbReference type="ARBA" id="ARBA00010641"/>
    </source>
</evidence>
<dbReference type="Proteomes" id="UP000007073">
    <property type="component" value="Chromosome"/>
</dbReference>
<evidence type="ECO:0000256" key="2">
    <source>
        <dbReference type="ARBA" id="ARBA00023015"/>
    </source>
</evidence>
<keyword evidence="4" id="KW-0804">Transcription</keyword>